<dbReference type="SUPFAM" id="SSF48065">
    <property type="entry name" value="DBL homology domain (DH-domain)"/>
    <property type="match status" value="1"/>
</dbReference>
<dbReference type="PROSITE" id="PS00741">
    <property type="entry name" value="DH_1"/>
    <property type="match status" value="1"/>
</dbReference>
<dbReference type="Gene3D" id="1.20.900.10">
    <property type="entry name" value="Dbl homology (DH) domain"/>
    <property type="match status" value="1"/>
</dbReference>
<dbReference type="InterPro" id="IPR001331">
    <property type="entry name" value="GDS_CDC24_CS"/>
</dbReference>
<dbReference type="PANTHER" id="PTHR22826:SF201">
    <property type="entry name" value="GUANINE NUCLEOTIDE EXCHANGE FACTOR MCF2L2-RELATED"/>
    <property type="match status" value="1"/>
</dbReference>
<evidence type="ECO:0000256" key="5">
    <source>
        <dbReference type="ARBA" id="ARBA00022658"/>
    </source>
</evidence>
<dbReference type="Pfam" id="PF13716">
    <property type="entry name" value="CRAL_TRIO_2"/>
    <property type="match status" value="1"/>
</dbReference>
<evidence type="ECO:0000313" key="14">
    <source>
        <dbReference type="Proteomes" id="UP000472277"/>
    </source>
</evidence>
<dbReference type="InterPro" id="IPR001849">
    <property type="entry name" value="PH_domain"/>
</dbReference>
<dbReference type="PROSITE" id="PS50002">
    <property type="entry name" value="SH3"/>
    <property type="match status" value="1"/>
</dbReference>
<sequence length="1165" mass="132686">MLCWLREEEMSLQEFQQRVDCVITHVDEIMQQEIRPLLAVDIIEQLHRQFALLSGGRGKDGAPIITFPEYSGFGDLLDEDFQNVVTYLTSIPSLDAASIGFVIIIDRRRDKWSSVKASLTRIAGAFPGNLQLVLVLRPSRFFQRAVADIGIKLHRDDFKMKIVMLNSLSDLHGYVDKGQLTCELGGNLEYCHSQWIHHRTAIENFAVTVKTTAQMLQMFGTDLAETELPNDVQYTKDLLTTHTEKHDKLKDELKLAMQQGTTLLGCIKEQAAKSENHKLNPDEMENQTTVERLLAQLDETENAFQQFWSKHHLKLEQCLQLRHFEHDFREVKVSLDSLMDTLTSLSDIGDCVTRVEMLLNDLNTLEEKAQESLEKAQLHALHGDQLIQSNHYAVDSIRPKCVELRRICDDFTNEAKKKYDILSKSNQIHKGMDKVNQWCESGVYLLASQAVDKCQSQDGAEAALQDIEKFLETAKENQLSDLKTIHNQYELVLNAEVKANVKKALKRLDDVQEMFEKRQVSLKKLSAKQTRPVQPVAPRPESSPNRPAPSKTPRTTGPAPALSRRTSENSSATKQPTEAELAKKKNLSRKVKGSLKIEVMHEASQGGSSHILVTNETEESLSTRRRHIMNELIETERLYVEELQSIMEGYAAELDNTELSPLIPTALENKKDVLFGNLPEIYEFHNRTFFKELENCMERPELVGTCFLKRKEELQIYEKYCQNKPRSEALWRQCGDSLFFQECQKKLDHKLSLDAYLLKPVQRITKYQLMLKEMLKCSKNQEGIAELEEALATMLDIIKSVNDSMHQIAITGFEGNLSELGKLLMQGSFNVWTDHKKGHSKVKDLARFKPMQRHLFLYNKMLLFCKKREETTDEKPSPSYSFKHSLKMSAVGITENVKGDIKKFEVWYNGREEVYIIQAPSMDVKNMWVSEIRKVLTGQLEACREASQLHQKITENVYHAPMRNMRKMALRQSDSSSPETGFRRSNPSPNMRQKRDTLRSAIPAASRHKGTTSTDSAVPRSTSQPGWTQRCLPSMDTEDFETIHSSAEELSNSSDGEDQSSNKNGDNDRFRVQLTYESRTAQDLSLESGDLVQFLDEAENGHWLVKNLITQKTGLVPPSILQTAAEGGHSYCNTTDIFSDMCTAALSDSEENETSTWGDVSQESR</sequence>
<dbReference type="InterPro" id="IPR055251">
    <property type="entry name" value="SOS1_NGEF_PH"/>
</dbReference>
<dbReference type="GeneTree" id="ENSGT00940000161734"/>
<dbReference type="GO" id="GO:0035556">
    <property type="term" value="P:intracellular signal transduction"/>
    <property type="evidence" value="ECO:0007669"/>
    <property type="project" value="InterPro"/>
</dbReference>
<evidence type="ECO:0000256" key="6">
    <source>
        <dbReference type="ARBA" id="ARBA00049987"/>
    </source>
</evidence>
<evidence type="ECO:0000256" key="8">
    <source>
        <dbReference type="SAM" id="MobiDB-lite"/>
    </source>
</evidence>
<evidence type="ECO:0000256" key="4">
    <source>
        <dbReference type="ARBA" id="ARBA00022553"/>
    </source>
</evidence>
<feature type="region of interest" description="Disordered" evidence="8">
    <location>
        <begin position="1046"/>
        <end position="1069"/>
    </location>
</feature>
<accession>A0A674EKX7</accession>
<dbReference type="InterPro" id="IPR051336">
    <property type="entry name" value="RhoGEF_Guanine_NuclExch_SF"/>
</dbReference>
<keyword evidence="3" id="KW-0963">Cytoplasm</keyword>
<keyword evidence="5" id="KW-0344">Guanine-nucleotide releasing factor</keyword>
<gene>
    <name evidence="13" type="primary">LOC115158412</name>
</gene>
<feature type="compositionally biased region" description="Polar residues" evidence="8">
    <location>
        <begin position="1011"/>
        <end position="1027"/>
    </location>
</feature>
<dbReference type="GO" id="GO:0005085">
    <property type="term" value="F:guanyl-nucleotide exchange factor activity"/>
    <property type="evidence" value="ECO:0007669"/>
    <property type="project" value="UniProtKB-KW"/>
</dbReference>
<dbReference type="InterPro" id="IPR035534">
    <property type="entry name" value="DBS_PH"/>
</dbReference>
<comment type="subcellular location">
    <subcellularLocation>
        <location evidence="1">Cytoplasm</location>
    </subcellularLocation>
</comment>
<dbReference type="Pfam" id="PF23289">
    <property type="entry name" value="Spectrin_5"/>
    <property type="match status" value="1"/>
</dbReference>
<evidence type="ECO:0000256" key="7">
    <source>
        <dbReference type="PROSITE-ProRule" id="PRU00192"/>
    </source>
</evidence>
<protein>
    <submittedName>
        <fullName evidence="13">Guanine nucleotide exchange factor DBS-like</fullName>
    </submittedName>
</protein>
<dbReference type="PROSITE" id="PS50191">
    <property type="entry name" value="CRAL_TRIO"/>
    <property type="match status" value="1"/>
</dbReference>
<dbReference type="AlphaFoldDB" id="A0A674EKX7"/>
<dbReference type="SUPFAM" id="SSF46966">
    <property type="entry name" value="Spectrin repeat"/>
    <property type="match status" value="1"/>
</dbReference>
<feature type="domain" description="DH" evidence="11">
    <location>
        <begin position="624"/>
        <end position="804"/>
    </location>
</feature>
<evidence type="ECO:0000256" key="2">
    <source>
        <dbReference type="ARBA" id="ARBA00022443"/>
    </source>
</evidence>
<dbReference type="InterPro" id="IPR001452">
    <property type="entry name" value="SH3_domain"/>
</dbReference>
<dbReference type="Gene3D" id="2.30.29.30">
    <property type="entry name" value="Pleckstrin-homology domain (PH domain)/Phosphotyrosine-binding domain (PTB)"/>
    <property type="match status" value="1"/>
</dbReference>
<dbReference type="PROSITE" id="PS50010">
    <property type="entry name" value="DH_2"/>
    <property type="match status" value="1"/>
</dbReference>
<feature type="domain" description="PH" evidence="10">
    <location>
        <begin position="816"/>
        <end position="937"/>
    </location>
</feature>
<feature type="compositionally biased region" description="Polar residues" evidence="8">
    <location>
        <begin position="1046"/>
        <end position="1064"/>
    </location>
</feature>
<evidence type="ECO:0000259" key="11">
    <source>
        <dbReference type="PROSITE" id="PS50010"/>
    </source>
</evidence>
<dbReference type="Ensembl" id="ENSSTUT00000116021.1">
    <property type="protein sequence ID" value="ENSSTUP00000108322.1"/>
    <property type="gene ID" value="ENSSTUG00000048135.1"/>
</dbReference>
<dbReference type="SMART" id="SM00325">
    <property type="entry name" value="RhoGEF"/>
    <property type="match status" value="1"/>
</dbReference>
<proteinExistence type="inferred from homology"/>
<keyword evidence="14" id="KW-1185">Reference proteome</keyword>
<evidence type="ECO:0000313" key="13">
    <source>
        <dbReference type="Ensembl" id="ENSSTUP00000108322.1"/>
    </source>
</evidence>
<reference evidence="13" key="2">
    <citation type="submission" date="2025-09" db="UniProtKB">
        <authorList>
            <consortium name="Ensembl"/>
        </authorList>
    </citation>
    <scope>IDENTIFICATION</scope>
</reference>
<feature type="domain" description="CRAL-TRIO" evidence="12">
    <location>
        <begin position="94"/>
        <end position="192"/>
    </location>
</feature>
<dbReference type="PANTHER" id="PTHR22826">
    <property type="entry name" value="RHO GUANINE EXCHANGE FACTOR-RELATED"/>
    <property type="match status" value="1"/>
</dbReference>
<dbReference type="InterPro" id="IPR056466">
    <property type="entry name" value="Spectrin_DBS"/>
</dbReference>
<dbReference type="InterPro" id="IPR018159">
    <property type="entry name" value="Spectrin/alpha-actinin"/>
</dbReference>
<dbReference type="InterPro" id="IPR000219">
    <property type="entry name" value="DH_dom"/>
</dbReference>
<dbReference type="CDD" id="cd00170">
    <property type="entry name" value="SEC14"/>
    <property type="match status" value="1"/>
</dbReference>
<reference evidence="13" key="1">
    <citation type="submission" date="2025-08" db="UniProtKB">
        <authorList>
            <consortium name="Ensembl"/>
        </authorList>
    </citation>
    <scope>IDENTIFICATION</scope>
</reference>
<keyword evidence="2 7" id="KW-0728">SH3 domain</keyword>
<dbReference type="FunFam" id="2.30.29.30:FF:000078">
    <property type="entry name" value="Guanine nucleotide exchange factor DBS"/>
    <property type="match status" value="1"/>
</dbReference>
<name>A0A674EKX7_SALTR</name>
<dbReference type="InterPro" id="IPR035899">
    <property type="entry name" value="DBL_dom_sf"/>
</dbReference>
<dbReference type="SMART" id="SM00233">
    <property type="entry name" value="PH"/>
    <property type="match status" value="1"/>
</dbReference>
<comment type="similarity">
    <text evidence="6">Belongs to the MCF2 family.</text>
</comment>
<evidence type="ECO:0000256" key="3">
    <source>
        <dbReference type="ARBA" id="ARBA00022490"/>
    </source>
</evidence>
<organism evidence="13 14">
    <name type="scientific">Salmo trutta</name>
    <name type="common">Brown trout</name>
    <dbReference type="NCBI Taxonomy" id="8032"/>
    <lineage>
        <taxon>Eukaryota</taxon>
        <taxon>Metazoa</taxon>
        <taxon>Chordata</taxon>
        <taxon>Craniata</taxon>
        <taxon>Vertebrata</taxon>
        <taxon>Euteleostomi</taxon>
        <taxon>Actinopterygii</taxon>
        <taxon>Neopterygii</taxon>
        <taxon>Teleostei</taxon>
        <taxon>Protacanthopterygii</taxon>
        <taxon>Salmoniformes</taxon>
        <taxon>Salmonidae</taxon>
        <taxon>Salmoninae</taxon>
        <taxon>Salmo</taxon>
    </lineage>
</organism>
<dbReference type="GO" id="GO:0005737">
    <property type="term" value="C:cytoplasm"/>
    <property type="evidence" value="ECO:0007669"/>
    <property type="project" value="UniProtKB-SubCell"/>
</dbReference>
<dbReference type="SMART" id="SM00516">
    <property type="entry name" value="SEC14"/>
    <property type="match status" value="1"/>
</dbReference>
<feature type="domain" description="SH3" evidence="9">
    <location>
        <begin position="1065"/>
        <end position="1126"/>
    </location>
</feature>
<dbReference type="PROSITE" id="PS50003">
    <property type="entry name" value="PH_DOMAIN"/>
    <property type="match status" value="1"/>
</dbReference>
<feature type="compositionally biased region" description="Polar residues" evidence="8">
    <location>
        <begin position="972"/>
        <end position="991"/>
    </location>
</feature>
<dbReference type="InterPro" id="IPR001251">
    <property type="entry name" value="CRAL-TRIO_dom"/>
</dbReference>
<dbReference type="SUPFAM" id="SSF50044">
    <property type="entry name" value="SH3-domain"/>
    <property type="match status" value="1"/>
</dbReference>
<dbReference type="SUPFAM" id="SSF52087">
    <property type="entry name" value="CRAL/TRIO domain"/>
    <property type="match status" value="1"/>
</dbReference>
<dbReference type="Gene3D" id="2.30.30.40">
    <property type="entry name" value="SH3 Domains"/>
    <property type="match status" value="1"/>
</dbReference>
<dbReference type="Gene3D" id="1.20.58.60">
    <property type="match status" value="1"/>
</dbReference>
<dbReference type="CDD" id="cd00160">
    <property type="entry name" value="RhoGEF"/>
    <property type="match status" value="1"/>
</dbReference>
<dbReference type="Pfam" id="PF22697">
    <property type="entry name" value="SOS1_NGEF_PH"/>
    <property type="match status" value="1"/>
</dbReference>
<evidence type="ECO:0000259" key="10">
    <source>
        <dbReference type="PROSITE" id="PS50003"/>
    </source>
</evidence>
<dbReference type="InterPro" id="IPR036865">
    <property type="entry name" value="CRAL-TRIO_dom_sf"/>
</dbReference>
<dbReference type="Pfam" id="PF07653">
    <property type="entry name" value="SH3_2"/>
    <property type="match status" value="1"/>
</dbReference>
<dbReference type="SMART" id="SM00150">
    <property type="entry name" value="SPEC"/>
    <property type="match status" value="1"/>
</dbReference>
<feature type="region of interest" description="Disordered" evidence="8">
    <location>
        <begin position="970"/>
        <end position="1033"/>
    </location>
</feature>
<dbReference type="SMART" id="SM00326">
    <property type="entry name" value="SH3"/>
    <property type="match status" value="1"/>
</dbReference>
<feature type="region of interest" description="Disordered" evidence="8">
    <location>
        <begin position="522"/>
        <end position="587"/>
    </location>
</feature>
<dbReference type="Pfam" id="PF00621">
    <property type="entry name" value="RhoGEF"/>
    <property type="match status" value="1"/>
</dbReference>
<dbReference type="InterPro" id="IPR036028">
    <property type="entry name" value="SH3-like_dom_sf"/>
</dbReference>
<dbReference type="CDD" id="cd00176">
    <property type="entry name" value="SPEC"/>
    <property type="match status" value="1"/>
</dbReference>
<dbReference type="Proteomes" id="UP000472277">
    <property type="component" value="Chromosome 22"/>
</dbReference>
<evidence type="ECO:0000259" key="9">
    <source>
        <dbReference type="PROSITE" id="PS50002"/>
    </source>
</evidence>
<dbReference type="CDD" id="cd01227">
    <property type="entry name" value="PH_Dbs"/>
    <property type="match status" value="1"/>
</dbReference>
<dbReference type="InterPro" id="IPR011993">
    <property type="entry name" value="PH-like_dom_sf"/>
</dbReference>
<keyword evidence="4" id="KW-0597">Phosphoprotein</keyword>
<evidence type="ECO:0000259" key="12">
    <source>
        <dbReference type="PROSITE" id="PS50191"/>
    </source>
</evidence>
<evidence type="ECO:0000256" key="1">
    <source>
        <dbReference type="ARBA" id="ARBA00004496"/>
    </source>
</evidence>
<dbReference type="SUPFAM" id="SSF50729">
    <property type="entry name" value="PH domain-like"/>
    <property type="match status" value="1"/>
</dbReference>